<organism evidence="2 3">
    <name type="scientific">Sporothrix epigloea</name>
    <dbReference type="NCBI Taxonomy" id="1892477"/>
    <lineage>
        <taxon>Eukaryota</taxon>
        <taxon>Fungi</taxon>
        <taxon>Dikarya</taxon>
        <taxon>Ascomycota</taxon>
        <taxon>Pezizomycotina</taxon>
        <taxon>Sordariomycetes</taxon>
        <taxon>Sordariomycetidae</taxon>
        <taxon>Ophiostomatales</taxon>
        <taxon>Ophiostomataceae</taxon>
        <taxon>Sporothrix</taxon>
    </lineage>
</organism>
<evidence type="ECO:0000313" key="2">
    <source>
        <dbReference type="EMBL" id="CAK7269550.1"/>
    </source>
</evidence>
<sequence>MANQRSVNSLKGSQRGGFSDSQSGETCAFSADVQQDTDELLPLLEPPGDFEVWAYYWAMPSRPRLLGRTSSGAHPWWRLLEPPVDSHWGPTANLTRATVCGPVGPHPIHACWRKSTLNRVRAALSGLPWTSIDVLRIGRTELREYERPIIVWVGVSPSAMVKIEEPWALIASNLRAVRAALDADNLTDVECEMRESEIFKTANAGPRLLLPPRDRGQYDYYGRQDELYAVTGYGLSLSLG</sequence>
<proteinExistence type="predicted"/>
<dbReference type="Proteomes" id="UP001642501">
    <property type="component" value="Unassembled WGS sequence"/>
</dbReference>
<gene>
    <name evidence="2" type="ORF">SEPCBS57363_003659</name>
</gene>
<accession>A0ABP0DMN5</accession>
<reference evidence="2 3" key="1">
    <citation type="submission" date="2024-01" db="EMBL/GenBank/DDBJ databases">
        <authorList>
            <person name="Allen C."/>
            <person name="Tagirdzhanova G."/>
        </authorList>
    </citation>
    <scope>NUCLEOTIDE SEQUENCE [LARGE SCALE GENOMIC DNA]</scope>
    <source>
        <strain evidence="2 3">CBS 573.63</strain>
    </source>
</reference>
<keyword evidence="3" id="KW-1185">Reference proteome</keyword>
<dbReference type="EMBL" id="CAWUOM010000060">
    <property type="protein sequence ID" value="CAK7269550.1"/>
    <property type="molecule type" value="Genomic_DNA"/>
</dbReference>
<feature type="region of interest" description="Disordered" evidence="1">
    <location>
        <begin position="1"/>
        <end position="27"/>
    </location>
</feature>
<evidence type="ECO:0000313" key="3">
    <source>
        <dbReference type="Proteomes" id="UP001642501"/>
    </source>
</evidence>
<protein>
    <submittedName>
        <fullName evidence="2">Uncharacterized protein</fullName>
    </submittedName>
</protein>
<evidence type="ECO:0000256" key="1">
    <source>
        <dbReference type="SAM" id="MobiDB-lite"/>
    </source>
</evidence>
<feature type="compositionally biased region" description="Polar residues" evidence="1">
    <location>
        <begin position="1"/>
        <end position="12"/>
    </location>
</feature>
<comment type="caution">
    <text evidence="2">The sequence shown here is derived from an EMBL/GenBank/DDBJ whole genome shotgun (WGS) entry which is preliminary data.</text>
</comment>
<name>A0ABP0DMN5_9PEZI</name>